<gene>
    <name evidence="1" type="primary">exo2_3</name>
    <name evidence="1" type="ORF">FBU59_005700</name>
</gene>
<keyword evidence="1" id="KW-0540">Nuclease</keyword>
<evidence type="ECO:0000313" key="1">
    <source>
        <dbReference type="EMBL" id="KAJ1934431.1"/>
    </source>
</evidence>
<proteinExistence type="predicted"/>
<reference evidence="1" key="1">
    <citation type="submission" date="2022-07" db="EMBL/GenBank/DDBJ databases">
        <title>Phylogenomic reconstructions and comparative analyses of Kickxellomycotina fungi.</title>
        <authorList>
            <person name="Reynolds N.K."/>
            <person name="Stajich J.E."/>
            <person name="Barry K."/>
            <person name="Grigoriev I.V."/>
            <person name="Crous P."/>
            <person name="Smith M.E."/>
        </authorList>
    </citation>
    <scope>NUCLEOTIDE SEQUENCE</scope>
    <source>
        <strain evidence="1">NRRL 5244</strain>
    </source>
</reference>
<feature type="non-terminal residue" evidence="1">
    <location>
        <position position="1"/>
    </location>
</feature>
<keyword evidence="1" id="KW-0269">Exonuclease</keyword>
<keyword evidence="1" id="KW-0378">Hydrolase</keyword>
<evidence type="ECO:0000313" key="2">
    <source>
        <dbReference type="Proteomes" id="UP001150603"/>
    </source>
</evidence>
<feature type="non-terminal residue" evidence="1">
    <location>
        <position position="457"/>
    </location>
</feature>
<sequence length="457" mass="51152">GIDVDADSAIKKEPRREKQGGRGRGKVTEEELAEEFSDMVMGEVTLPVKDGKTVLSKSHMLMVDLIRKFAIHALPKVAKNRSKVQILYLPGPATPLDNVLVAEIADALSLQVGHEYASDGTMSLYVAAGDEKSIAKLELEDTVSTGTSTPSFFAPSKGKSPFAALEALGSLEDSNYDNSSEDGYVKHREDPFLADFLASVPDPTDDVAVGMYVNECLAPFSDVTVVSDKDIDMYTRKGDESEFWQRFEMWKANYYKTKLDINYQLPGPACDDESLASSSNGQKFRPPPDAVMPMCRAYIQTLQWVLLYYYHGCQSWSWFYPYHYAPSISDLCANLTSYRKDSFPKDEPYTPYEQLMCVLPPYSRHLLPSVLRPLMVDANSPIRDLFPESFEVDQNGKRAPWEAVVLINFADIDRIRAAMSAKLPVLSEDEQIRNARGKNMVYSYAPLDVDEDDDSVP</sequence>
<accession>A0ACC1J221</accession>
<comment type="caution">
    <text evidence="1">The sequence shown here is derived from an EMBL/GenBank/DDBJ whole genome shotgun (WGS) entry which is preliminary data.</text>
</comment>
<name>A0ACC1J221_9FUNG</name>
<dbReference type="EMBL" id="JANBPW010004649">
    <property type="protein sequence ID" value="KAJ1934431.1"/>
    <property type="molecule type" value="Genomic_DNA"/>
</dbReference>
<protein>
    <submittedName>
        <fullName evidence="1">Exonuclease II Exo2</fullName>
    </submittedName>
</protein>
<dbReference type="Proteomes" id="UP001150603">
    <property type="component" value="Unassembled WGS sequence"/>
</dbReference>
<keyword evidence="2" id="KW-1185">Reference proteome</keyword>
<organism evidence="1 2">
    <name type="scientific">Linderina macrospora</name>
    <dbReference type="NCBI Taxonomy" id="4868"/>
    <lineage>
        <taxon>Eukaryota</taxon>
        <taxon>Fungi</taxon>
        <taxon>Fungi incertae sedis</taxon>
        <taxon>Zoopagomycota</taxon>
        <taxon>Kickxellomycotina</taxon>
        <taxon>Kickxellomycetes</taxon>
        <taxon>Kickxellales</taxon>
        <taxon>Kickxellaceae</taxon>
        <taxon>Linderina</taxon>
    </lineage>
</organism>